<feature type="domain" description="Major facilitator superfamily (MFS) profile" evidence="7">
    <location>
        <begin position="49"/>
        <end position="488"/>
    </location>
</feature>
<dbReference type="PANTHER" id="PTHR23501:SF154">
    <property type="entry name" value="MULTIDRUG-EFFLUX TRANSPORTER RV1634-RELATED"/>
    <property type="match status" value="1"/>
</dbReference>
<organism evidence="8 9">
    <name type="scientific">Schaalia canis</name>
    <dbReference type="NCBI Taxonomy" id="100469"/>
    <lineage>
        <taxon>Bacteria</taxon>
        <taxon>Bacillati</taxon>
        <taxon>Actinomycetota</taxon>
        <taxon>Actinomycetes</taxon>
        <taxon>Actinomycetales</taxon>
        <taxon>Actinomycetaceae</taxon>
        <taxon>Schaalia</taxon>
    </lineage>
</organism>
<sequence>MTSSPPLSSVPSPEKGATTPASETHQEQTGATEKTTFATPTRWSPQEITLLIGSVALITLGAFESLATTTIMPRVVTDLGAQTWFSVASGAALTAQLVAVVIAGSLSDSRGARPVLWAGILSFNVGLVLCAVAPHVAIFVIGRLLQGLGMGLLIVPLYVLIGAIASEPHRPTFFAAFSLAWLVPALIGPAIAGWVADTFGWRIVFGAVPAIALIAVFPLLPLLRQIPPPSAEAHTTGALSLTTLTSLALAGGVGVFALQLSGALSGAPMLILAVTGLVFSIYALPRLLPRGLFRARVGLASVIGVRLFLMAAFIGGTAFLPLLLVEVHGWAAKEAALVVTLGTVGWSVTAAIQARIRAEKARENLPLIGAILMAVGLSLIATLTSPSTPVFIGAAGALLMSGGAGFAHSTISVVALAVTPQHKHGKVSSWLQVADAAGSALQLAVTSVVLFAWSHLAIANQIAWTYAPAVVLAVVSALIAVFYALRGRRPVRDVTGA</sequence>
<dbReference type="InterPro" id="IPR036259">
    <property type="entry name" value="MFS_trans_sf"/>
</dbReference>
<dbReference type="OrthoDB" id="9778875at2"/>
<dbReference type="GO" id="GO:0022857">
    <property type="term" value="F:transmembrane transporter activity"/>
    <property type="evidence" value="ECO:0007669"/>
    <property type="project" value="InterPro"/>
</dbReference>
<evidence type="ECO:0000259" key="7">
    <source>
        <dbReference type="PROSITE" id="PS50850"/>
    </source>
</evidence>
<name>A0A3P1SG29_9ACTO</name>
<evidence type="ECO:0000256" key="5">
    <source>
        <dbReference type="SAM" id="MobiDB-lite"/>
    </source>
</evidence>
<feature type="transmembrane region" description="Helical" evidence="6">
    <location>
        <begin position="115"/>
        <end position="141"/>
    </location>
</feature>
<feature type="transmembrane region" description="Helical" evidence="6">
    <location>
        <begin position="201"/>
        <end position="223"/>
    </location>
</feature>
<feature type="compositionally biased region" description="Polar residues" evidence="5">
    <location>
        <begin position="19"/>
        <end position="39"/>
    </location>
</feature>
<dbReference type="AlphaFoldDB" id="A0A3P1SG29"/>
<keyword evidence="2 6" id="KW-0812">Transmembrane</keyword>
<proteinExistence type="predicted"/>
<keyword evidence="3 6" id="KW-1133">Transmembrane helix</keyword>
<feature type="transmembrane region" description="Helical" evidence="6">
    <location>
        <begin position="48"/>
        <end position="72"/>
    </location>
</feature>
<dbReference type="Proteomes" id="UP000280444">
    <property type="component" value="Unassembled WGS sequence"/>
</dbReference>
<evidence type="ECO:0000256" key="6">
    <source>
        <dbReference type="SAM" id="Phobius"/>
    </source>
</evidence>
<feature type="transmembrane region" description="Helical" evidence="6">
    <location>
        <begin position="297"/>
        <end position="323"/>
    </location>
</feature>
<feature type="transmembrane region" description="Helical" evidence="6">
    <location>
        <begin position="465"/>
        <end position="485"/>
    </location>
</feature>
<feature type="transmembrane region" description="Helical" evidence="6">
    <location>
        <begin position="84"/>
        <end position="103"/>
    </location>
</feature>
<feature type="region of interest" description="Disordered" evidence="5">
    <location>
        <begin position="1"/>
        <end position="39"/>
    </location>
</feature>
<evidence type="ECO:0000256" key="3">
    <source>
        <dbReference type="ARBA" id="ARBA00022989"/>
    </source>
</evidence>
<protein>
    <submittedName>
        <fullName evidence="8">MFS transporter</fullName>
    </submittedName>
</protein>
<evidence type="ECO:0000256" key="2">
    <source>
        <dbReference type="ARBA" id="ARBA00022692"/>
    </source>
</evidence>
<feature type="transmembrane region" description="Helical" evidence="6">
    <location>
        <begin position="430"/>
        <end position="453"/>
    </location>
</feature>
<feature type="transmembrane region" description="Helical" evidence="6">
    <location>
        <begin position="147"/>
        <end position="166"/>
    </location>
</feature>
<accession>A0A3P1SG29</accession>
<evidence type="ECO:0000313" key="9">
    <source>
        <dbReference type="Proteomes" id="UP000280444"/>
    </source>
</evidence>
<feature type="transmembrane region" description="Helical" evidence="6">
    <location>
        <begin position="173"/>
        <end position="195"/>
    </location>
</feature>
<evidence type="ECO:0000313" key="8">
    <source>
        <dbReference type="EMBL" id="RRC96241.1"/>
    </source>
</evidence>
<evidence type="ECO:0000256" key="4">
    <source>
        <dbReference type="ARBA" id="ARBA00023136"/>
    </source>
</evidence>
<comment type="subcellular location">
    <subcellularLocation>
        <location evidence="1">Cell membrane</location>
        <topology evidence="1">Multi-pass membrane protein</topology>
    </subcellularLocation>
</comment>
<reference evidence="8 9" key="1">
    <citation type="submission" date="2018-11" db="EMBL/GenBank/DDBJ databases">
        <title>Genomes From Bacteria Associated with the Canine Oral Cavity: a Test Case for Automated Genome-Based Taxonomic Assignment.</title>
        <authorList>
            <person name="Coil D.A."/>
            <person name="Jospin G."/>
            <person name="Darling A.E."/>
            <person name="Wallis C."/>
            <person name="Davis I.J."/>
            <person name="Harris S."/>
            <person name="Eisen J.A."/>
            <person name="Holcombe L.J."/>
            <person name="O'Flynn C."/>
        </authorList>
    </citation>
    <scope>NUCLEOTIDE SEQUENCE [LARGE SCALE GENOMIC DNA]</scope>
    <source>
        <strain evidence="8 9">OH770</strain>
    </source>
</reference>
<dbReference type="InterPro" id="IPR020846">
    <property type="entry name" value="MFS_dom"/>
</dbReference>
<comment type="caution">
    <text evidence="8">The sequence shown here is derived from an EMBL/GenBank/DDBJ whole genome shotgun (WGS) entry which is preliminary data.</text>
</comment>
<feature type="transmembrane region" description="Helical" evidence="6">
    <location>
        <begin position="364"/>
        <end position="384"/>
    </location>
</feature>
<keyword evidence="9" id="KW-1185">Reference proteome</keyword>
<feature type="compositionally biased region" description="Low complexity" evidence="5">
    <location>
        <begin position="1"/>
        <end position="13"/>
    </location>
</feature>
<dbReference type="SUPFAM" id="SSF103473">
    <property type="entry name" value="MFS general substrate transporter"/>
    <property type="match status" value="1"/>
</dbReference>
<feature type="transmembrane region" description="Helical" evidence="6">
    <location>
        <begin position="264"/>
        <end position="285"/>
    </location>
</feature>
<feature type="transmembrane region" description="Helical" evidence="6">
    <location>
        <begin position="390"/>
        <end position="418"/>
    </location>
</feature>
<feature type="transmembrane region" description="Helical" evidence="6">
    <location>
        <begin position="235"/>
        <end position="258"/>
    </location>
</feature>
<dbReference type="InterPro" id="IPR011701">
    <property type="entry name" value="MFS"/>
</dbReference>
<gene>
    <name evidence="8" type="ORF">EII11_00830</name>
</gene>
<dbReference type="PROSITE" id="PS50850">
    <property type="entry name" value="MFS"/>
    <property type="match status" value="1"/>
</dbReference>
<dbReference type="RefSeq" id="WP_124867628.1">
    <property type="nucleotide sequence ID" value="NZ_RQZF01000001.1"/>
</dbReference>
<feature type="transmembrane region" description="Helical" evidence="6">
    <location>
        <begin position="335"/>
        <end position="352"/>
    </location>
</feature>
<dbReference type="Gene3D" id="1.20.1720.10">
    <property type="entry name" value="Multidrug resistance protein D"/>
    <property type="match status" value="1"/>
</dbReference>
<dbReference type="EMBL" id="RQZF01000001">
    <property type="protein sequence ID" value="RRC96241.1"/>
    <property type="molecule type" value="Genomic_DNA"/>
</dbReference>
<dbReference type="GO" id="GO:0005886">
    <property type="term" value="C:plasma membrane"/>
    <property type="evidence" value="ECO:0007669"/>
    <property type="project" value="UniProtKB-SubCell"/>
</dbReference>
<keyword evidence="4 6" id="KW-0472">Membrane</keyword>
<dbReference type="Gene3D" id="1.20.1250.20">
    <property type="entry name" value="MFS general substrate transporter like domains"/>
    <property type="match status" value="1"/>
</dbReference>
<dbReference type="PANTHER" id="PTHR23501">
    <property type="entry name" value="MAJOR FACILITATOR SUPERFAMILY"/>
    <property type="match status" value="1"/>
</dbReference>
<dbReference type="Pfam" id="PF07690">
    <property type="entry name" value="MFS_1"/>
    <property type="match status" value="1"/>
</dbReference>
<evidence type="ECO:0000256" key="1">
    <source>
        <dbReference type="ARBA" id="ARBA00004651"/>
    </source>
</evidence>